<reference evidence="2" key="1">
    <citation type="submission" date="2021-02" db="EMBL/GenBank/DDBJ databases">
        <authorList>
            <person name="Dougan E. K."/>
            <person name="Rhodes N."/>
            <person name="Thang M."/>
            <person name="Chan C."/>
        </authorList>
    </citation>
    <scope>NUCLEOTIDE SEQUENCE</scope>
</reference>
<proteinExistence type="predicted"/>
<evidence type="ECO:0000256" key="1">
    <source>
        <dbReference type="SAM" id="MobiDB-lite"/>
    </source>
</evidence>
<dbReference type="AlphaFoldDB" id="A0A813D375"/>
<dbReference type="Proteomes" id="UP000654075">
    <property type="component" value="Unassembled WGS sequence"/>
</dbReference>
<evidence type="ECO:0000313" key="3">
    <source>
        <dbReference type="EMBL" id="CAE8599019.1"/>
    </source>
</evidence>
<feature type="region of interest" description="Disordered" evidence="1">
    <location>
        <begin position="133"/>
        <end position="160"/>
    </location>
</feature>
<dbReference type="EMBL" id="CAJNNV010000505">
    <property type="protein sequence ID" value="CAE8582826.1"/>
    <property type="molecule type" value="Genomic_DNA"/>
</dbReference>
<accession>A0A813D375</accession>
<sequence>MQDSQETRGELRSQGTELADLAIVAAMMARARTETENALARAGVQVEASHGPVMPQWAVSWAAELDEGYLAALPEQAPAGAEEVWPLWAVLWATELGSGPSKKEARSCMALCGQLVEGDVELVHTRLRARSRSPPLRAPWRRAQAPSSDGGSPKLPGRMPEGTVMPAWARGWAQELTREFEMREGSVIHTAKPKPSMAPHLAADSPTTCLRTLRLSTPARVQERIVEVTPRNETAFTKWLLVPLARGDLPSKEDILGLAALHGLYQDKSQLRALQAPGCKEYGVQICTPRGRCYLNIFYETGKVYLAGTYPQRGVPYLRGWAVPDLGVSRTKPKARDTRWRAPSPDKMRDQWLQKVGGV</sequence>
<name>A0A813D375_POLGL</name>
<keyword evidence="4" id="KW-1185">Reference proteome</keyword>
<dbReference type="EMBL" id="CAJNNV010010773">
    <property type="protein sequence ID" value="CAE8599019.1"/>
    <property type="molecule type" value="Genomic_DNA"/>
</dbReference>
<protein>
    <submittedName>
        <fullName evidence="2">Uncharacterized protein</fullName>
    </submittedName>
</protein>
<gene>
    <name evidence="3" type="ORF">PGLA1383_LOCUS17401</name>
    <name evidence="2" type="ORF">PGLA1383_LOCUS1816</name>
</gene>
<organism evidence="2 4">
    <name type="scientific">Polarella glacialis</name>
    <name type="common">Dinoflagellate</name>
    <dbReference type="NCBI Taxonomy" id="89957"/>
    <lineage>
        <taxon>Eukaryota</taxon>
        <taxon>Sar</taxon>
        <taxon>Alveolata</taxon>
        <taxon>Dinophyceae</taxon>
        <taxon>Suessiales</taxon>
        <taxon>Suessiaceae</taxon>
        <taxon>Polarella</taxon>
    </lineage>
</organism>
<evidence type="ECO:0000313" key="4">
    <source>
        <dbReference type="Proteomes" id="UP000654075"/>
    </source>
</evidence>
<evidence type="ECO:0000313" key="2">
    <source>
        <dbReference type="EMBL" id="CAE8582826.1"/>
    </source>
</evidence>
<comment type="caution">
    <text evidence="2">The sequence shown here is derived from an EMBL/GenBank/DDBJ whole genome shotgun (WGS) entry which is preliminary data.</text>
</comment>